<dbReference type="PANTHER" id="PTHR10091">
    <property type="entry name" value="ALDOSE-1-EPIMERASE"/>
    <property type="match status" value="1"/>
</dbReference>
<evidence type="ECO:0000256" key="9">
    <source>
        <dbReference type="PIRSR" id="PIRSR005096-3"/>
    </source>
</evidence>
<comment type="catalytic activity">
    <reaction evidence="6">
        <text>alpha-maltose = beta-maltose</text>
        <dbReference type="Rhea" id="RHEA:21228"/>
        <dbReference type="ChEBI" id="CHEBI:18147"/>
        <dbReference type="ChEBI" id="CHEBI:18167"/>
        <dbReference type="EC" id="5.1.3.21"/>
    </reaction>
</comment>
<dbReference type="Gene3D" id="2.70.98.10">
    <property type="match status" value="1"/>
</dbReference>
<dbReference type="GO" id="GO:0030246">
    <property type="term" value="F:carbohydrate binding"/>
    <property type="evidence" value="ECO:0007669"/>
    <property type="project" value="InterPro"/>
</dbReference>
<dbReference type="InterPro" id="IPR018052">
    <property type="entry name" value="Ald1_epimerase_CS"/>
</dbReference>
<feature type="binding site" evidence="8">
    <location>
        <position position="247"/>
    </location>
    <ligand>
        <name>beta-D-galactose</name>
        <dbReference type="ChEBI" id="CHEBI:27667"/>
    </ligand>
</feature>
<dbReference type="GO" id="GO:0033499">
    <property type="term" value="P:galactose catabolic process via UDP-galactose, Leloir pathway"/>
    <property type="evidence" value="ECO:0007669"/>
    <property type="project" value="TreeGrafter"/>
</dbReference>
<dbReference type="AlphaFoldDB" id="A0A0R1VCV0"/>
<organism evidence="10 11">
    <name type="scientific">Limosilactobacillus gastricus DSM 16045</name>
    <dbReference type="NCBI Taxonomy" id="1423749"/>
    <lineage>
        <taxon>Bacteria</taxon>
        <taxon>Bacillati</taxon>
        <taxon>Bacillota</taxon>
        <taxon>Bacilli</taxon>
        <taxon>Lactobacillales</taxon>
        <taxon>Lactobacillaceae</taxon>
        <taxon>Limosilactobacillus</taxon>
    </lineage>
</organism>
<gene>
    <name evidence="10" type="ORF">FC60_GL001094</name>
</gene>
<comment type="similarity">
    <text evidence="3 6">Belongs to the aldose epimerase family.</text>
</comment>
<accession>A0A0R1VCV0</accession>
<dbReference type="PIRSF" id="PIRSF005096">
    <property type="entry name" value="GALM"/>
    <property type="match status" value="1"/>
</dbReference>
<dbReference type="RefSeq" id="WP_056936709.1">
    <property type="nucleotide sequence ID" value="NZ_AZFN01000003.1"/>
</dbReference>
<dbReference type="InterPro" id="IPR014718">
    <property type="entry name" value="GH-type_carb-bd"/>
</dbReference>
<name>A0A0R1VCV0_9LACO</name>
<dbReference type="GO" id="GO:0006006">
    <property type="term" value="P:glucose metabolic process"/>
    <property type="evidence" value="ECO:0007669"/>
    <property type="project" value="TreeGrafter"/>
</dbReference>
<evidence type="ECO:0000313" key="11">
    <source>
        <dbReference type="Proteomes" id="UP000051739"/>
    </source>
</evidence>
<evidence type="ECO:0000256" key="6">
    <source>
        <dbReference type="PIRNR" id="PIRNR005096"/>
    </source>
</evidence>
<dbReference type="InterPro" id="IPR047215">
    <property type="entry name" value="Galactose_mutarotase-like"/>
</dbReference>
<dbReference type="CDD" id="cd09019">
    <property type="entry name" value="galactose_mutarotase_like"/>
    <property type="match status" value="1"/>
</dbReference>
<dbReference type="PROSITE" id="PS00545">
    <property type="entry name" value="ALDOSE_1_EPIMERASE"/>
    <property type="match status" value="1"/>
</dbReference>
<feature type="active site" description="Proton donor" evidence="7">
    <location>
        <position position="178"/>
    </location>
</feature>
<dbReference type="InterPro" id="IPR008183">
    <property type="entry name" value="Aldose_1/G6P_1-epimerase"/>
</dbReference>
<feature type="active site" description="Proton acceptor" evidence="7">
    <location>
        <position position="311"/>
    </location>
</feature>
<dbReference type="SUPFAM" id="SSF74650">
    <property type="entry name" value="Galactose mutarotase-like"/>
    <property type="match status" value="1"/>
</dbReference>
<dbReference type="InterPro" id="IPR011013">
    <property type="entry name" value="Gal_mutarotase_sf_dom"/>
</dbReference>
<proteinExistence type="inferred from homology"/>
<keyword evidence="11" id="KW-1185">Reference proteome</keyword>
<comment type="caution">
    <text evidence="10">The sequence shown here is derived from an EMBL/GenBank/DDBJ whole genome shotgun (WGS) entry which is preliminary data.</text>
</comment>
<evidence type="ECO:0000256" key="1">
    <source>
        <dbReference type="ARBA" id="ARBA00001614"/>
    </source>
</evidence>
<evidence type="ECO:0000313" key="10">
    <source>
        <dbReference type="EMBL" id="KRM03313.1"/>
    </source>
</evidence>
<dbReference type="EC" id="5.1.3.21" evidence="6"/>
<evidence type="ECO:0000256" key="5">
    <source>
        <dbReference type="ARBA" id="ARBA00023277"/>
    </source>
</evidence>
<dbReference type="Pfam" id="PF01263">
    <property type="entry name" value="Aldose_epim"/>
    <property type="match status" value="1"/>
</dbReference>
<evidence type="ECO:0000256" key="2">
    <source>
        <dbReference type="ARBA" id="ARBA00005028"/>
    </source>
</evidence>
<reference evidence="10 11" key="1">
    <citation type="journal article" date="2015" name="Genome Announc.">
        <title>Expanding the biotechnology potential of lactobacilli through comparative genomics of 213 strains and associated genera.</title>
        <authorList>
            <person name="Sun Z."/>
            <person name="Harris H.M."/>
            <person name="McCann A."/>
            <person name="Guo C."/>
            <person name="Argimon S."/>
            <person name="Zhang W."/>
            <person name="Yang X."/>
            <person name="Jeffery I.B."/>
            <person name="Cooney J.C."/>
            <person name="Kagawa T.F."/>
            <person name="Liu W."/>
            <person name="Song Y."/>
            <person name="Salvetti E."/>
            <person name="Wrobel A."/>
            <person name="Rasinkangas P."/>
            <person name="Parkhill J."/>
            <person name="Rea M.C."/>
            <person name="O'Sullivan O."/>
            <person name="Ritari J."/>
            <person name="Douillard F.P."/>
            <person name="Paul Ross R."/>
            <person name="Yang R."/>
            <person name="Briner A.E."/>
            <person name="Felis G.E."/>
            <person name="de Vos W.M."/>
            <person name="Barrangou R."/>
            <person name="Klaenhammer T.R."/>
            <person name="Caufield P.W."/>
            <person name="Cui Y."/>
            <person name="Zhang H."/>
            <person name="O'Toole P.W."/>
        </authorList>
    </citation>
    <scope>NUCLEOTIDE SEQUENCE [LARGE SCALE GENOMIC DNA]</scope>
    <source>
        <strain evidence="10 11">DSM 16045</strain>
    </source>
</reference>
<evidence type="ECO:0000256" key="4">
    <source>
        <dbReference type="ARBA" id="ARBA00023235"/>
    </source>
</evidence>
<feature type="binding site" evidence="9">
    <location>
        <begin position="78"/>
        <end position="79"/>
    </location>
    <ligand>
        <name>beta-D-galactose</name>
        <dbReference type="ChEBI" id="CHEBI:27667"/>
    </ligand>
</feature>
<dbReference type="PANTHER" id="PTHR10091:SF0">
    <property type="entry name" value="GALACTOSE MUTAROTASE"/>
    <property type="match status" value="1"/>
</dbReference>
<keyword evidence="5 6" id="KW-0119">Carbohydrate metabolism</keyword>
<dbReference type="InterPro" id="IPR015443">
    <property type="entry name" value="Aldose_1-epimerase"/>
</dbReference>
<feature type="binding site" evidence="9">
    <location>
        <begin position="178"/>
        <end position="180"/>
    </location>
    <ligand>
        <name>beta-D-galactose</name>
        <dbReference type="ChEBI" id="CHEBI:27667"/>
    </ligand>
</feature>
<protein>
    <recommendedName>
        <fullName evidence="6">Maltose epimerase</fullName>
        <ecNumber evidence="6">5.1.3.21</ecNumber>
    </recommendedName>
</protein>
<dbReference type="Proteomes" id="UP000051739">
    <property type="component" value="Unassembled WGS sequence"/>
</dbReference>
<evidence type="ECO:0000256" key="7">
    <source>
        <dbReference type="PIRSR" id="PIRSR005096-1"/>
    </source>
</evidence>
<dbReference type="GO" id="GO:0005737">
    <property type="term" value="C:cytoplasm"/>
    <property type="evidence" value="ECO:0007669"/>
    <property type="project" value="TreeGrafter"/>
</dbReference>
<dbReference type="UniPathway" id="UPA00242"/>
<comment type="function">
    <text evidence="6">Catalyzes the interconversion of alpha and beta anomers of maltose.</text>
</comment>
<sequence length="345" mass="38577">MELTVTKFGEYQNQDVMKYTMTNDHDVRVSILNLAGIWQEYSIPTADGHQNLLLSSDSVEGFMGNGLCLNKLIGRVANRIDHATFTIDQQTYHVEQNEGENNIHGGNNGWKENFWEVETKESTDQLQVVLSKQFTEAMDHFPGTETSKVTYTLANDNSLSIDFEGSSDQPTLFNPTNHTYWNISDHNDVTGLELQLNSTDHLAVNATKIPTGERIANAGTPYDFQQFSSLGQALSAMQATSNEGGFDDYFEVTPTDASTNQPVAQLYDPETKRRMKMYSDRNSVVIYTANGLSGDLGLSKPAQSWLAIAMEGQTLTDAINHDDFGNIVLRPEAPMHNHLRYEIEF</sequence>
<evidence type="ECO:0000256" key="3">
    <source>
        <dbReference type="ARBA" id="ARBA00006206"/>
    </source>
</evidence>
<dbReference type="EMBL" id="AZFN01000003">
    <property type="protein sequence ID" value="KRM03313.1"/>
    <property type="molecule type" value="Genomic_DNA"/>
</dbReference>
<dbReference type="GO" id="GO:0004034">
    <property type="term" value="F:aldose 1-epimerase activity"/>
    <property type="evidence" value="ECO:0007669"/>
    <property type="project" value="UniProtKB-EC"/>
</dbReference>
<keyword evidence="4 6" id="KW-0413">Isomerase</keyword>
<dbReference type="GO" id="GO:0050558">
    <property type="term" value="F:maltose epimerase activity"/>
    <property type="evidence" value="ECO:0007669"/>
    <property type="project" value="UniProtKB-EC"/>
</dbReference>
<evidence type="ECO:0000256" key="8">
    <source>
        <dbReference type="PIRSR" id="PIRSR005096-2"/>
    </source>
</evidence>
<comment type="catalytic activity">
    <reaction evidence="1">
        <text>alpha-D-glucose = beta-D-glucose</text>
        <dbReference type="Rhea" id="RHEA:10264"/>
        <dbReference type="ChEBI" id="CHEBI:15903"/>
        <dbReference type="ChEBI" id="CHEBI:17925"/>
        <dbReference type="EC" id="5.1.3.3"/>
    </reaction>
</comment>
<comment type="pathway">
    <text evidence="2 6">Carbohydrate metabolism; hexose metabolism.</text>
</comment>
<dbReference type="PATRIC" id="fig|1423749.3.peg.1117"/>